<organism evidence="1 2">
    <name type="scientific">Physocladia obscura</name>
    <dbReference type="NCBI Taxonomy" id="109957"/>
    <lineage>
        <taxon>Eukaryota</taxon>
        <taxon>Fungi</taxon>
        <taxon>Fungi incertae sedis</taxon>
        <taxon>Chytridiomycota</taxon>
        <taxon>Chytridiomycota incertae sedis</taxon>
        <taxon>Chytridiomycetes</taxon>
        <taxon>Chytridiales</taxon>
        <taxon>Chytriomycetaceae</taxon>
        <taxon>Physocladia</taxon>
    </lineage>
</organism>
<dbReference type="Proteomes" id="UP001211907">
    <property type="component" value="Unassembled WGS sequence"/>
</dbReference>
<evidence type="ECO:0000313" key="2">
    <source>
        <dbReference type="Proteomes" id="UP001211907"/>
    </source>
</evidence>
<proteinExistence type="predicted"/>
<reference evidence="1" key="1">
    <citation type="submission" date="2020-05" db="EMBL/GenBank/DDBJ databases">
        <title>Phylogenomic resolution of chytrid fungi.</title>
        <authorList>
            <person name="Stajich J.E."/>
            <person name="Amses K."/>
            <person name="Simmons R."/>
            <person name="Seto K."/>
            <person name="Myers J."/>
            <person name="Bonds A."/>
            <person name="Quandt C.A."/>
            <person name="Barry K."/>
            <person name="Liu P."/>
            <person name="Grigoriev I."/>
            <person name="Longcore J.E."/>
            <person name="James T.Y."/>
        </authorList>
    </citation>
    <scope>NUCLEOTIDE SEQUENCE</scope>
    <source>
        <strain evidence="1">JEL0513</strain>
    </source>
</reference>
<keyword evidence="2" id="KW-1185">Reference proteome</keyword>
<dbReference type="AlphaFoldDB" id="A0AAD5SWD0"/>
<name>A0AAD5SWD0_9FUNG</name>
<sequence length="281" mass="32553">MQRLPPETLNNILEYVNDASDVLRLSSVMKYFNIILGHLRRTCFVAGHALGLPVSQIWPRFDPDYKWGMIACILSKDVDRVYALIRCLDLYGGILVLKIARPDQIRDWNEKKLIAKRLHLHIIDEDSVPLILAEIPSHYCIFKLDLPNQKNFALSTVTRLRKTCIEHLDLMTADLCIVAALPNIPGLRIVTFRDVVFSNFEWTLLLTRCTELQELTFVCTKGSGYKNLPLKLLKMSNLSKVTFNVYHHSQVQHYIHDLESINWISKFNPLQQNLVVWSRKK</sequence>
<protein>
    <recommendedName>
        <fullName evidence="3">F-box domain-containing protein</fullName>
    </recommendedName>
</protein>
<evidence type="ECO:0000313" key="1">
    <source>
        <dbReference type="EMBL" id="KAJ3105123.1"/>
    </source>
</evidence>
<gene>
    <name evidence="1" type="ORF">HK100_003942</name>
</gene>
<accession>A0AAD5SWD0</accession>
<evidence type="ECO:0008006" key="3">
    <source>
        <dbReference type="Google" id="ProtNLM"/>
    </source>
</evidence>
<dbReference type="EMBL" id="JADGJH010002019">
    <property type="protein sequence ID" value="KAJ3105123.1"/>
    <property type="molecule type" value="Genomic_DNA"/>
</dbReference>
<comment type="caution">
    <text evidence="1">The sequence shown here is derived from an EMBL/GenBank/DDBJ whole genome shotgun (WGS) entry which is preliminary data.</text>
</comment>